<keyword evidence="2" id="KW-1185">Reference proteome</keyword>
<dbReference type="SUPFAM" id="SSF53067">
    <property type="entry name" value="Actin-like ATPase domain"/>
    <property type="match status" value="1"/>
</dbReference>
<name>A0A7L7KRA1_9MOLU</name>
<dbReference type="PIRSF" id="PIRSF004729">
    <property type="entry name" value="MutL"/>
    <property type="match status" value="1"/>
</dbReference>
<reference evidence="1 2" key="1">
    <citation type="submission" date="2020-02" db="EMBL/GenBank/DDBJ databases">
        <authorList>
            <person name="Zheng R.K."/>
            <person name="Sun C.M."/>
        </authorList>
    </citation>
    <scope>NUCLEOTIDE SEQUENCE [LARGE SCALE GENOMIC DNA]</scope>
    <source>
        <strain evidence="2">zrk13</strain>
    </source>
</reference>
<dbReference type="KEGG" id="xcl:G4Z02_00750"/>
<accession>A0A7L7KRA1</accession>
<dbReference type="InterPro" id="IPR006230">
    <property type="entry name" value="MutL"/>
</dbReference>
<dbReference type="Proteomes" id="UP000514720">
    <property type="component" value="Chromosome"/>
</dbReference>
<evidence type="ECO:0000313" key="2">
    <source>
        <dbReference type="Proteomes" id="UP000514720"/>
    </source>
</evidence>
<dbReference type="EMBL" id="CP048914">
    <property type="protein sequence ID" value="QMS84328.1"/>
    <property type="molecule type" value="Genomic_DNA"/>
</dbReference>
<dbReference type="Pfam" id="PF13941">
    <property type="entry name" value="MutL"/>
    <property type="match status" value="1"/>
</dbReference>
<proteinExistence type="predicted"/>
<organism evidence="1 2">
    <name type="scientific">Candidatus Xianfuyuplasma coldseepsis</name>
    <dbReference type="NCBI Taxonomy" id="2782163"/>
    <lineage>
        <taxon>Bacteria</taxon>
        <taxon>Bacillati</taxon>
        <taxon>Mycoplasmatota</taxon>
        <taxon>Mollicutes</taxon>
        <taxon>Candidatus Izemoplasmatales</taxon>
        <taxon>Candidatus Izemoplasmataceae</taxon>
        <taxon>Candidatus Xianfuyuplasma</taxon>
    </lineage>
</organism>
<dbReference type="RefSeq" id="WP_258877939.1">
    <property type="nucleotide sequence ID" value="NZ_CP048914.1"/>
</dbReference>
<dbReference type="InterPro" id="IPR043129">
    <property type="entry name" value="ATPase_NBD"/>
</dbReference>
<dbReference type="NCBIfam" id="TIGR01319">
    <property type="entry name" value="glmL_fam"/>
    <property type="match status" value="1"/>
</dbReference>
<dbReference type="AlphaFoldDB" id="A0A7L7KRA1"/>
<dbReference type="NCBIfam" id="NF040745">
    <property type="entry name" value="accessory_GlmL"/>
    <property type="match status" value="1"/>
</dbReference>
<gene>
    <name evidence="1" type="ORF">G4Z02_00750</name>
</gene>
<evidence type="ECO:0000313" key="1">
    <source>
        <dbReference type="EMBL" id="QMS84328.1"/>
    </source>
</evidence>
<sequence length="462" mass="51146">MNPYLLVDFGSTYTKLTCVDLENEYIIGTAKAPTTVETDVLDGYDKAFKYLISDHPEIKHISGISACSSAAGGLKMAAIGLVEELTVEAAKRACLGAGAIVTKVYSHHMTNKEAQELKDADIDIVLLAGGTNGGNKECILHNARKIKQFGIRVPVIVAGNKDAYDEIEEQFQESNIEYYFVNNVMPQLKKLDVSEAKHAIRKIFIDKIIEAKGIKKAEERIGEIIMPTPEAVLLAAELLSKGYEDEAGYGELIVIDIGGATTDVHTIGEGFPKRTEVILKGLEEPFAKRTVEGDLGMRYSANALLSLVSDYEFKRYFEEDDTCNHNIEKSLNRRSSHVDFIPKTKDEEEFDKAIAKICCDVSMSRHVGHVEVVHTPLGDMYYQTGKDLTGIQYVIGTGGVLINNKEAKKILKQVNKKSNKALELRPTNPSILIDKSYIMSAMGLLSQKYPKVALKLLKQYLM</sequence>
<protein>
    <submittedName>
        <fullName evidence="1">MutL protein</fullName>
    </submittedName>
</protein>